<dbReference type="Proteomes" id="UP000016932">
    <property type="component" value="Unassembled WGS sequence"/>
</dbReference>
<feature type="transmembrane region" description="Helical" evidence="1">
    <location>
        <begin position="14"/>
        <end position="34"/>
    </location>
</feature>
<evidence type="ECO:0000256" key="1">
    <source>
        <dbReference type="SAM" id="Phobius"/>
    </source>
</evidence>
<dbReference type="RefSeq" id="XP_007931786.1">
    <property type="nucleotide sequence ID" value="XM_007933595.1"/>
</dbReference>
<keyword evidence="1" id="KW-1133">Transmembrane helix</keyword>
<reference evidence="2 3" key="1">
    <citation type="journal article" date="2012" name="PLoS Pathog.">
        <title>Diverse lifestyles and strategies of plant pathogenesis encoded in the genomes of eighteen Dothideomycetes fungi.</title>
        <authorList>
            <person name="Ohm R.A."/>
            <person name="Feau N."/>
            <person name="Henrissat B."/>
            <person name="Schoch C.L."/>
            <person name="Horwitz B.A."/>
            <person name="Barry K.W."/>
            <person name="Condon B.J."/>
            <person name="Copeland A.C."/>
            <person name="Dhillon B."/>
            <person name="Glaser F."/>
            <person name="Hesse C.N."/>
            <person name="Kosti I."/>
            <person name="LaButti K."/>
            <person name="Lindquist E.A."/>
            <person name="Lucas S."/>
            <person name="Salamov A.A."/>
            <person name="Bradshaw R.E."/>
            <person name="Ciuffetti L."/>
            <person name="Hamelin R.C."/>
            <person name="Kema G.H.J."/>
            <person name="Lawrence C."/>
            <person name="Scott J.A."/>
            <person name="Spatafora J.W."/>
            <person name="Turgeon B.G."/>
            <person name="de Wit P.J.G.M."/>
            <person name="Zhong S."/>
            <person name="Goodwin S.B."/>
            <person name="Grigoriev I.V."/>
        </authorList>
    </citation>
    <scope>NUCLEOTIDE SEQUENCE [LARGE SCALE GENOMIC DNA]</scope>
    <source>
        <strain evidence="2 3">CIRAD86</strain>
    </source>
</reference>
<accession>M2ZG17</accession>
<dbReference type="HOGENOM" id="CLU_1230372_0_0_1"/>
<dbReference type="VEuPathDB" id="FungiDB:MYCFIDRAFT_179529"/>
<dbReference type="EMBL" id="KB446564">
    <property type="protein sequence ID" value="EME78089.1"/>
    <property type="molecule type" value="Genomic_DNA"/>
</dbReference>
<gene>
    <name evidence="2" type="ORF">MYCFIDRAFT_179529</name>
</gene>
<dbReference type="GeneID" id="19334144"/>
<keyword evidence="1" id="KW-0472">Membrane</keyword>
<dbReference type="AlphaFoldDB" id="M2ZG17"/>
<organism evidence="2 3">
    <name type="scientific">Pseudocercospora fijiensis (strain CIRAD86)</name>
    <name type="common">Black leaf streak disease fungus</name>
    <name type="synonym">Mycosphaerella fijiensis</name>
    <dbReference type="NCBI Taxonomy" id="383855"/>
    <lineage>
        <taxon>Eukaryota</taxon>
        <taxon>Fungi</taxon>
        <taxon>Dikarya</taxon>
        <taxon>Ascomycota</taxon>
        <taxon>Pezizomycotina</taxon>
        <taxon>Dothideomycetes</taxon>
        <taxon>Dothideomycetidae</taxon>
        <taxon>Mycosphaerellales</taxon>
        <taxon>Mycosphaerellaceae</taxon>
        <taxon>Pseudocercospora</taxon>
    </lineage>
</organism>
<evidence type="ECO:0000313" key="2">
    <source>
        <dbReference type="EMBL" id="EME78089.1"/>
    </source>
</evidence>
<keyword evidence="3" id="KW-1185">Reference proteome</keyword>
<evidence type="ECO:0000313" key="3">
    <source>
        <dbReference type="Proteomes" id="UP000016932"/>
    </source>
</evidence>
<proteinExistence type="predicted"/>
<name>M2ZG17_PSEFD</name>
<sequence>MEREIIEEHGIEDFYVLLSLCVGLGIVLGIVLVWDFCARFGGLMNGHGMELWRLRSGITMPVDLLWFERFLLDTLLVMSRSVFLEIQAHHGPSLLRIVRLLRSAPKTEDEDQDVELVEGVMACIHIWISVKLRQVSVVSGTVESDFISTNTMMLFFCMLCNNSVTPRLVASKSFEISPFQFPILVLSEPQVAEFWVLAELAHRKGTFWGMLNKAGNTEKFADLLA</sequence>
<keyword evidence="1" id="KW-0812">Transmembrane</keyword>
<protein>
    <submittedName>
        <fullName evidence="2">Uncharacterized protein</fullName>
    </submittedName>
</protein>
<dbReference type="KEGG" id="pfj:MYCFIDRAFT_179529"/>